<gene>
    <name evidence="2" type="ORF">GH714_010688</name>
</gene>
<dbReference type="Proteomes" id="UP000467840">
    <property type="component" value="Chromosome 17"/>
</dbReference>
<sequence>MWQFTKKGIYSVKSGYNLFSSNFSHSLNSTSHFNWRGLWPVDLPPKCKTLVGEHVKRTWTKPTTGNLKFNVDATLFQAMNSSGFAAVLRNDQGAFVRGVSGPFLGLYEVKVAEANGFTRGSAMAS</sequence>
<dbReference type="EMBL" id="JAAGAX010000007">
    <property type="protein sequence ID" value="KAF2308565.1"/>
    <property type="molecule type" value="Genomic_DNA"/>
</dbReference>
<evidence type="ECO:0000313" key="3">
    <source>
        <dbReference type="Proteomes" id="UP000467840"/>
    </source>
</evidence>
<dbReference type="AlphaFoldDB" id="A0A6A6M7R9"/>
<dbReference type="GO" id="GO:0004523">
    <property type="term" value="F:RNA-DNA hybrid ribonuclease activity"/>
    <property type="evidence" value="ECO:0007669"/>
    <property type="project" value="InterPro"/>
</dbReference>
<evidence type="ECO:0000259" key="1">
    <source>
        <dbReference type="Pfam" id="PF13456"/>
    </source>
</evidence>
<keyword evidence="3" id="KW-1185">Reference proteome</keyword>
<dbReference type="Pfam" id="PF13456">
    <property type="entry name" value="RVT_3"/>
    <property type="match status" value="1"/>
</dbReference>
<proteinExistence type="predicted"/>
<accession>A0A6A6M7R9</accession>
<protein>
    <recommendedName>
        <fullName evidence="1">RNase H type-1 domain-containing protein</fullName>
    </recommendedName>
</protein>
<organism evidence="2 3">
    <name type="scientific">Hevea brasiliensis</name>
    <name type="common">Para rubber tree</name>
    <name type="synonym">Siphonia brasiliensis</name>
    <dbReference type="NCBI Taxonomy" id="3981"/>
    <lineage>
        <taxon>Eukaryota</taxon>
        <taxon>Viridiplantae</taxon>
        <taxon>Streptophyta</taxon>
        <taxon>Embryophyta</taxon>
        <taxon>Tracheophyta</taxon>
        <taxon>Spermatophyta</taxon>
        <taxon>Magnoliopsida</taxon>
        <taxon>eudicotyledons</taxon>
        <taxon>Gunneridae</taxon>
        <taxon>Pentapetalae</taxon>
        <taxon>rosids</taxon>
        <taxon>fabids</taxon>
        <taxon>Malpighiales</taxon>
        <taxon>Euphorbiaceae</taxon>
        <taxon>Crotonoideae</taxon>
        <taxon>Micrandreae</taxon>
        <taxon>Hevea</taxon>
    </lineage>
</organism>
<dbReference type="GO" id="GO:0003676">
    <property type="term" value="F:nucleic acid binding"/>
    <property type="evidence" value="ECO:0007669"/>
    <property type="project" value="InterPro"/>
</dbReference>
<evidence type="ECO:0000313" key="2">
    <source>
        <dbReference type="EMBL" id="KAF2308565.1"/>
    </source>
</evidence>
<name>A0A6A6M7R9_HEVBR</name>
<reference evidence="2 3" key="1">
    <citation type="journal article" date="2020" name="Mol. Plant">
        <title>The Chromosome-Based Rubber Tree Genome Provides New Insights into Spurge Genome Evolution and Rubber Biosynthesis.</title>
        <authorList>
            <person name="Liu J."/>
            <person name="Shi C."/>
            <person name="Shi C.C."/>
            <person name="Li W."/>
            <person name="Zhang Q.J."/>
            <person name="Zhang Y."/>
            <person name="Li K."/>
            <person name="Lu H.F."/>
            <person name="Shi C."/>
            <person name="Zhu S.T."/>
            <person name="Xiao Z.Y."/>
            <person name="Nan H."/>
            <person name="Yue Y."/>
            <person name="Zhu X.G."/>
            <person name="Wu Y."/>
            <person name="Hong X.N."/>
            <person name="Fan G.Y."/>
            <person name="Tong Y."/>
            <person name="Zhang D."/>
            <person name="Mao C.L."/>
            <person name="Liu Y.L."/>
            <person name="Hao S.J."/>
            <person name="Liu W.Q."/>
            <person name="Lv M.Q."/>
            <person name="Zhang H.B."/>
            <person name="Liu Y."/>
            <person name="Hu-Tang G.R."/>
            <person name="Wang J.P."/>
            <person name="Wang J.H."/>
            <person name="Sun Y.H."/>
            <person name="Ni S.B."/>
            <person name="Chen W.B."/>
            <person name="Zhang X.C."/>
            <person name="Jiao Y.N."/>
            <person name="Eichler E.E."/>
            <person name="Li G.H."/>
            <person name="Liu X."/>
            <person name="Gao L.Z."/>
        </authorList>
    </citation>
    <scope>NUCLEOTIDE SEQUENCE [LARGE SCALE GENOMIC DNA]</scope>
    <source>
        <strain evidence="3">cv. GT1</strain>
        <tissue evidence="2">Leaf</tissue>
    </source>
</reference>
<dbReference type="InterPro" id="IPR002156">
    <property type="entry name" value="RNaseH_domain"/>
</dbReference>
<feature type="domain" description="RNase H type-1" evidence="1">
    <location>
        <begin position="70"/>
        <end position="120"/>
    </location>
</feature>
<comment type="caution">
    <text evidence="2">The sequence shown here is derived from an EMBL/GenBank/DDBJ whole genome shotgun (WGS) entry which is preliminary data.</text>
</comment>